<dbReference type="AlphaFoldDB" id="A0A177C4T6"/>
<gene>
    <name evidence="12" type="ORF">CC84DRAFT_1220269</name>
</gene>
<dbReference type="GO" id="GO:0006826">
    <property type="term" value="P:iron ion transport"/>
    <property type="evidence" value="ECO:0007669"/>
    <property type="project" value="TreeGrafter"/>
</dbReference>
<evidence type="ECO:0000256" key="7">
    <source>
        <dbReference type="ARBA" id="ARBA00023136"/>
    </source>
</evidence>
<keyword evidence="3 10" id="KW-0812">Transmembrane</keyword>
<dbReference type="Pfam" id="PF08030">
    <property type="entry name" value="NAD_binding_6"/>
    <property type="match status" value="1"/>
</dbReference>
<evidence type="ECO:0000256" key="9">
    <source>
        <dbReference type="SAM" id="MobiDB-lite"/>
    </source>
</evidence>
<dbReference type="GO" id="GO:0000293">
    <property type="term" value="F:ferric-chelate reductase activity"/>
    <property type="evidence" value="ECO:0007669"/>
    <property type="project" value="TreeGrafter"/>
</dbReference>
<evidence type="ECO:0000313" key="12">
    <source>
        <dbReference type="EMBL" id="OAG01892.1"/>
    </source>
</evidence>
<keyword evidence="13" id="KW-1185">Reference proteome</keyword>
<proteinExistence type="predicted"/>
<evidence type="ECO:0000256" key="3">
    <source>
        <dbReference type="ARBA" id="ARBA00022692"/>
    </source>
</evidence>
<feature type="transmembrane region" description="Helical" evidence="10">
    <location>
        <begin position="310"/>
        <end position="332"/>
    </location>
</feature>
<dbReference type="OrthoDB" id="4494341at2759"/>
<dbReference type="Pfam" id="PF01794">
    <property type="entry name" value="Ferric_reduct"/>
    <property type="match status" value="1"/>
</dbReference>
<evidence type="ECO:0000313" key="13">
    <source>
        <dbReference type="Proteomes" id="UP000077069"/>
    </source>
</evidence>
<name>A0A177C4T6_9PLEO</name>
<dbReference type="Pfam" id="PF04082">
    <property type="entry name" value="Fungal_trans"/>
    <property type="match status" value="1"/>
</dbReference>
<keyword evidence="6" id="KW-0406">Ion transport</keyword>
<evidence type="ECO:0000256" key="5">
    <source>
        <dbReference type="ARBA" id="ARBA00023002"/>
    </source>
</evidence>
<evidence type="ECO:0000256" key="6">
    <source>
        <dbReference type="ARBA" id="ARBA00023065"/>
    </source>
</evidence>
<dbReference type="PANTHER" id="PTHR32361:SF12">
    <property type="entry name" value="PUTATIVE (AFU_ORTHOLOGUE AFUA_1G14340)-RELATED"/>
    <property type="match status" value="1"/>
</dbReference>
<dbReference type="RefSeq" id="XP_018032257.1">
    <property type="nucleotide sequence ID" value="XM_018183153.1"/>
</dbReference>
<evidence type="ECO:0000256" key="2">
    <source>
        <dbReference type="ARBA" id="ARBA00022448"/>
    </source>
</evidence>
<dbReference type="CDD" id="cd06186">
    <property type="entry name" value="NOX_Duox_like_FAD_NADP"/>
    <property type="match status" value="1"/>
</dbReference>
<evidence type="ECO:0000256" key="4">
    <source>
        <dbReference type="ARBA" id="ARBA00022989"/>
    </source>
</evidence>
<feature type="transmembrane region" description="Helical" evidence="10">
    <location>
        <begin position="277"/>
        <end position="298"/>
    </location>
</feature>
<feature type="domain" description="Xylanolytic transcriptional activator regulatory" evidence="11">
    <location>
        <begin position="837"/>
        <end position="910"/>
    </location>
</feature>
<dbReference type="InterPro" id="IPR039261">
    <property type="entry name" value="FNR_nucleotide-bd"/>
</dbReference>
<feature type="region of interest" description="Disordered" evidence="9">
    <location>
        <begin position="607"/>
        <end position="627"/>
    </location>
</feature>
<dbReference type="InterPro" id="IPR013121">
    <property type="entry name" value="Fe_red_NAD-bd_6"/>
</dbReference>
<dbReference type="PANTHER" id="PTHR32361">
    <property type="entry name" value="FERRIC/CUPRIC REDUCTASE TRANSMEMBRANE COMPONENT"/>
    <property type="match status" value="1"/>
</dbReference>
<dbReference type="GO" id="GO:0015677">
    <property type="term" value="P:copper ion import"/>
    <property type="evidence" value="ECO:0007669"/>
    <property type="project" value="TreeGrafter"/>
</dbReference>
<feature type="transmembrane region" description="Helical" evidence="10">
    <location>
        <begin position="253"/>
        <end position="271"/>
    </location>
</feature>
<reference evidence="12 13" key="1">
    <citation type="submission" date="2016-05" db="EMBL/GenBank/DDBJ databases">
        <title>Comparative analysis of secretome profiles of manganese(II)-oxidizing ascomycete fungi.</title>
        <authorList>
            <consortium name="DOE Joint Genome Institute"/>
            <person name="Zeiner C.A."/>
            <person name="Purvine S.O."/>
            <person name="Zink E.M."/>
            <person name="Wu S."/>
            <person name="Pasa-Tolic L."/>
            <person name="Chaput D.L."/>
            <person name="Haridas S."/>
            <person name="Grigoriev I.V."/>
            <person name="Santelli C.M."/>
            <person name="Hansel C.M."/>
        </authorList>
    </citation>
    <scope>NUCLEOTIDE SEQUENCE [LARGE SCALE GENOMIC DNA]</scope>
    <source>
        <strain evidence="12 13">AP3s5-JAC2a</strain>
    </source>
</reference>
<dbReference type="GO" id="GO:0006351">
    <property type="term" value="P:DNA-templated transcription"/>
    <property type="evidence" value="ECO:0007669"/>
    <property type="project" value="InterPro"/>
</dbReference>
<dbReference type="CDD" id="cd12148">
    <property type="entry name" value="fungal_TF_MHR"/>
    <property type="match status" value="1"/>
</dbReference>
<dbReference type="EMBL" id="KV441556">
    <property type="protein sequence ID" value="OAG01892.1"/>
    <property type="molecule type" value="Genomic_DNA"/>
</dbReference>
<dbReference type="SUPFAM" id="SSF52343">
    <property type="entry name" value="Ferredoxin reductase-like, C-terminal NADP-linked domain"/>
    <property type="match status" value="1"/>
</dbReference>
<dbReference type="STRING" id="1460663.A0A177C4T6"/>
<dbReference type="GO" id="GO:0006879">
    <property type="term" value="P:intracellular iron ion homeostasis"/>
    <property type="evidence" value="ECO:0007669"/>
    <property type="project" value="TreeGrafter"/>
</dbReference>
<evidence type="ECO:0000259" key="11">
    <source>
        <dbReference type="SMART" id="SM00906"/>
    </source>
</evidence>
<dbReference type="GO" id="GO:0008270">
    <property type="term" value="F:zinc ion binding"/>
    <property type="evidence" value="ECO:0007669"/>
    <property type="project" value="InterPro"/>
</dbReference>
<evidence type="ECO:0000256" key="8">
    <source>
        <dbReference type="ARBA" id="ARBA00023242"/>
    </source>
</evidence>
<accession>A0A177C4T6</accession>
<dbReference type="InterPro" id="IPR051410">
    <property type="entry name" value="Ferric/Cupric_Reductase"/>
</dbReference>
<dbReference type="InParanoid" id="A0A177C4T6"/>
<keyword evidence="7 10" id="KW-0472">Membrane</keyword>
<dbReference type="GO" id="GO:0005886">
    <property type="term" value="C:plasma membrane"/>
    <property type="evidence" value="ECO:0007669"/>
    <property type="project" value="TreeGrafter"/>
</dbReference>
<keyword evidence="2" id="KW-0813">Transport</keyword>
<dbReference type="SMART" id="SM00906">
    <property type="entry name" value="Fungal_trans"/>
    <property type="match status" value="1"/>
</dbReference>
<feature type="region of interest" description="Disordered" evidence="9">
    <location>
        <begin position="395"/>
        <end position="419"/>
    </location>
</feature>
<dbReference type="InterPro" id="IPR007219">
    <property type="entry name" value="XnlR_reg_dom"/>
</dbReference>
<dbReference type="Proteomes" id="UP000077069">
    <property type="component" value="Unassembled WGS sequence"/>
</dbReference>
<protein>
    <recommendedName>
        <fullName evidence="11">Xylanolytic transcriptional activator regulatory domain-containing protein</fullName>
    </recommendedName>
</protein>
<dbReference type="SFLD" id="SFLDG01168">
    <property type="entry name" value="Ferric_reductase_subgroup_(FRE"/>
    <property type="match status" value="1"/>
</dbReference>
<evidence type="ECO:0000256" key="10">
    <source>
        <dbReference type="SAM" id="Phobius"/>
    </source>
</evidence>
<dbReference type="Gene3D" id="3.40.50.80">
    <property type="entry name" value="Nucleotide-binding domain of ferredoxin-NADP reductase (FNR) module"/>
    <property type="match status" value="1"/>
</dbReference>
<feature type="transmembrane region" description="Helical" evidence="10">
    <location>
        <begin position="52"/>
        <end position="73"/>
    </location>
</feature>
<keyword evidence="5" id="KW-0560">Oxidoreductase</keyword>
<comment type="subcellular location">
    <subcellularLocation>
        <location evidence="1">Membrane</location>
        <topology evidence="1">Multi-pass membrane protein</topology>
    </subcellularLocation>
</comment>
<dbReference type="GeneID" id="28766639"/>
<dbReference type="GO" id="GO:0003677">
    <property type="term" value="F:DNA binding"/>
    <property type="evidence" value="ECO:0007669"/>
    <property type="project" value="InterPro"/>
</dbReference>
<sequence>MSPHLFPRRAELPTPDTKLKRGHLLHGWDAQGYDALKFSWGLNGVEQDGNFLWVHTFVVILGVCVVGLLVLRFSNMFYKHARHLTVMSNPERQEYWKHNRSRWWPWLNRHVLMAPLHKKKHNATFQISAAIDNGTLPGRWHFAMIVVYAALNVAWCLCLDWSKERASVVAALRGRSGTLAALNLIPTVLFALRNNPLISILQVSYDDFNLFHRWAARITIIEAIVHTACWLSNTLEGDGAAAVAAGLRDEQSYTYGMVATCAFIFLGIQAWSPFRHAFYETFLGIHRIMVLISFVGLYEHLVRHGLPQVPWMYIIFAFYIFEWVARLTWAIYYNFGQKGCRVTVEAMPGEACRVTIKLAREWTPKPGCNVHLYIPRIMGPHSHPFSVAWAYPPSPSSKEHKERSLSQLEGGLSPSSPHAIQRTRQISLICRARTGFTRTIYEKACEQPNKSFDAWGFIEGPYGGHHSLDSYGTCLLIAGGVGITHQVMYIKHLLAGAHAGTTATRRILLVWSIPDSESLEWIRPWMDEILRMPSRKKHLRIKLFITKPKGRIESGSSESVKLFAGRPNWKTLIAEEMTHREGAMAVTCCGSGGLSDTVRAADCTYKAPSRKSGQKRQQLAEGNNRDRLRHLETLVEQLNERVRIAEQHNKTQAPTQVQQREETQIGITSLSITTASDGSSRYKENSGNLATEFTNGILILSGPTVSGDTNNSQKKPLSMPLPPREHVLPIVQRFLEKSNTALPLFHADTLLRMVHRFYMFPSTQQDPVEWAAINVNLALAYRYGLVGSDNTHLSVEYLNRAESVLSNIVLGDTQLLNIQVLIGMVLLLQATPDLTQPLIMIATTMRLAHKIRLHDRAASAHLETAIARQRANVFWIAYVLDKDLSMRSKQPSIQLDDDIDLDLPSFRIADHRIRNTCIDDASAIPGAITTMDGTVEMNYFLTRIQLAVIEGGVYDYLYSTRSQKRSAEERAHALESVSCALEAWKATIPFEFSACMAPDTVSPDVLPLLGVLYSTSLACTTLLNQANAWNGQWIDCMRKYAIPALPSRWEAVVEEARDVAVLLGSLPTPDRWYFW</sequence>
<organism evidence="12 13">
    <name type="scientific">Paraphaeosphaeria sporulosa</name>
    <dbReference type="NCBI Taxonomy" id="1460663"/>
    <lineage>
        <taxon>Eukaryota</taxon>
        <taxon>Fungi</taxon>
        <taxon>Dikarya</taxon>
        <taxon>Ascomycota</taxon>
        <taxon>Pezizomycotina</taxon>
        <taxon>Dothideomycetes</taxon>
        <taxon>Pleosporomycetidae</taxon>
        <taxon>Pleosporales</taxon>
        <taxon>Massarineae</taxon>
        <taxon>Didymosphaeriaceae</taxon>
        <taxon>Paraphaeosphaeria</taxon>
    </lineage>
</organism>
<dbReference type="InterPro" id="IPR013130">
    <property type="entry name" value="Fe3_Rdtase_TM_dom"/>
</dbReference>
<dbReference type="SFLD" id="SFLDS00052">
    <property type="entry name" value="Ferric_Reductase_Domain"/>
    <property type="match status" value="1"/>
</dbReference>
<keyword evidence="4 10" id="KW-1133">Transmembrane helix</keyword>
<keyword evidence="8" id="KW-0539">Nucleus</keyword>
<evidence type="ECO:0000256" key="1">
    <source>
        <dbReference type="ARBA" id="ARBA00004141"/>
    </source>
</evidence>